<evidence type="ECO:0000256" key="1">
    <source>
        <dbReference type="SAM" id="Phobius"/>
    </source>
</evidence>
<keyword evidence="1" id="KW-0812">Transmembrane</keyword>
<keyword evidence="1" id="KW-1133">Transmembrane helix</keyword>
<proteinExistence type="predicted"/>
<accession>A0A5N0EAL2</accession>
<gene>
    <name evidence="2" type="ORF">F3087_33660</name>
</gene>
<comment type="caution">
    <text evidence="2">The sequence shown here is derived from an EMBL/GenBank/DDBJ whole genome shotgun (WGS) entry which is preliminary data.</text>
</comment>
<evidence type="ECO:0000313" key="2">
    <source>
        <dbReference type="EMBL" id="KAA8884541.1"/>
    </source>
</evidence>
<dbReference type="AlphaFoldDB" id="A0A5N0EAL2"/>
<protein>
    <submittedName>
        <fullName evidence="2">Uncharacterized protein</fullName>
    </submittedName>
</protein>
<name>A0A5N0EAL2_9NOCA</name>
<keyword evidence="1" id="KW-0472">Membrane</keyword>
<reference evidence="2 3" key="1">
    <citation type="submission" date="2019-09" db="EMBL/GenBank/DDBJ databases">
        <authorList>
            <person name="Wang X."/>
        </authorList>
    </citation>
    <scope>NUCLEOTIDE SEQUENCE [LARGE SCALE GENOMIC DNA]</scope>
    <source>
        <strain evidence="2 3">CICC 11023</strain>
    </source>
</reference>
<keyword evidence="3" id="KW-1185">Reference proteome</keyword>
<feature type="transmembrane region" description="Helical" evidence="1">
    <location>
        <begin position="46"/>
        <end position="62"/>
    </location>
</feature>
<organism evidence="2 3">
    <name type="scientific">Nocardia colli</name>
    <dbReference type="NCBI Taxonomy" id="2545717"/>
    <lineage>
        <taxon>Bacteria</taxon>
        <taxon>Bacillati</taxon>
        <taxon>Actinomycetota</taxon>
        <taxon>Actinomycetes</taxon>
        <taxon>Mycobacteriales</taxon>
        <taxon>Nocardiaceae</taxon>
        <taxon>Nocardia</taxon>
    </lineage>
</organism>
<evidence type="ECO:0000313" key="3">
    <source>
        <dbReference type="Proteomes" id="UP000323876"/>
    </source>
</evidence>
<sequence>MVADSARCSVLGARCSVLGARCSVLGARCSAVVGRWLAPHLVGDRWLAGWWLAGGLIGWLLVGSTEGRGV</sequence>
<dbReference type="Proteomes" id="UP000323876">
    <property type="component" value="Unassembled WGS sequence"/>
</dbReference>
<dbReference type="EMBL" id="VXLC01000019">
    <property type="protein sequence ID" value="KAA8884541.1"/>
    <property type="molecule type" value="Genomic_DNA"/>
</dbReference>